<dbReference type="SMART" id="SM00388">
    <property type="entry name" value="HisKA"/>
    <property type="match status" value="1"/>
</dbReference>
<dbReference type="GO" id="GO:0000155">
    <property type="term" value="F:phosphorelay sensor kinase activity"/>
    <property type="evidence" value="ECO:0007669"/>
    <property type="project" value="InterPro"/>
</dbReference>
<sequence>MEFAGEAQAAAELHDGDRPFVTGSEATLEGMTPAEIRSLEWARDQEFYKYYAPYRAAVTADYVDSPRDGRLRSADDKALLAFAQLGALRMRARRCMISLFSRGHQFVLAEATKTLSLQSDQVDDPEDAVSWGVCQIPREAEPLCENTIRLPEQFIDSADGHKTEVGIVTFPDLTQHPVYSGYPFVCGGSPPTRFYAGVPIRTASGVALGSYCVLDDHPRSGVSANEIAFMKDMATTVLVHLEMVRASEDIKRNERLVRGLGSFVEGENSIADFRRKSGSSLISEPAGSTHQTWYNRQYALQRGNTPRSSGQGSAVGGETPKRQVSPAREAVPALQSADVDVASLSRQRQPSDRSMSGSAMTFQNPEQTLSKAGQNLTLSRKQKLEPLEIPNVSKSPRSQRSSFHKLDKRHTFARAANIIRESVETDGVVIYDGSSRTFGGMVEHPDDDAAGTTRKDSDESISPKTAGGTGTESEGAQEERHKQPEKLCKILGHATMESSSLKGGDPSTSISLMTEKLLRSILKKFPFGRVFSFDNYPHASEKLGDNEKALRSKRKGLQPSEKQLLRELFPGVQSLIVMPMYDVNRQRNYAGAFVWSQNPQRIFSSEQALTYIAAFCDSVMAEIARIEAKIGERIRSDFISSISHELRSPLHGILGSIEHLSETELDSLQATLLQTADTCGKTLLDVINHLLAADLDPTVLPQKQQASYLHQVNDQSADEFYKDYAKINNLTRFKENTPRSAMRRATQSETSTESVGTTVSKARRLRRQMSHGNVDLCGVTEEVVETVCAGDDFQRGGGVDRNGGTQATRTASADQEPPEDLSDFGDENKSTRKKVSVILDIDNSEHRMWLFHTPVGAWRRIIMNLVGNALKYTEQGYIHVQLRAKRSEASQNTSEVTLMVSDTGIGIGQDFLETQLFVPFAQEDILSTGTGLGLSIIKQIVSEMGGTVDIQSEKGKGTQCFVKVVLNHSQSSILSEGQVATGEAKAILKGATVGFLGFGDVVAATSSNTSDPEGSSTLLGHSLYTICRDWCNIEAFMLPRTPLERVDICIVSESAVDELRSMNGGEFATKYGLSTKTPLLVASRSSLPSLSQNIEHDAVVRAMDQIGLPCGPRRLIKILANCLQRSQNETVDQEVLPNDQMTPQLDSPAQLHCRKEEFEPAGLVQDQPRLSLQDDPKHASRSVPIRPATRRAETQPVPSTDSRRKSIPSLPIGPNTPQGPGVKRVLVVDDNSVNVQLLVMFMRKNGHAYQTAHNGLDALQKFQIATSGHSDLVSTSPTASRRGSVASQNSIDGFDFVLMDLSMPVMDGLESARRIRGHERTLQAQYEARGEKYTPATIIALTGLVSTQAQQDAFSSGIDHFMAKPVKLAELKKLMQQTAQDREVAEGPKV</sequence>
<dbReference type="FunFam" id="3.30.450.40:FF:000083">
    <property type="entry name" value="Sensor histidine kinase/response regulator, putative (AFU_orthologue AFUA_4G00660)"/>
    <property type="match status" value="1"/>
</dbReference>
<dbReference type="VEuPathDB" id="FungiDB:BTJ68_04828"/>
<dbReference type="PROSITE" id="PS50109">
    <property type="entry name" value="HIS_KIN"/>
    <property type="match status" value="1"/>
</dbReference>
<dbReference type="PANTHER" id="PTHR43719:SF28">
    <property type="entry name" value="PEROXIDE STRESS-ACTIVATED HISTIDINE KINASE MAK1-RELATED"/>
    <property type="match status" value="1"/>
</dbReference>
<feature type="compositionally biased region" description="Polar residues" evidence="3">
    <location>
        <begin position="302"/>
        <end position="312"/>
    </location>
</feature>
<evidence type="ECO:0000313" key="7">
    <source>
        <dbReference type="Proteomes" id="UP000268823"/>
    </source>
</evidence>
<feature type="region of interest" description="Disordered" evidence="3">
    <location>
        <begin position="792"/>
        <end position="827"/>
    </location>
</feature>
<evidence type="ECO:0000256" key="2">
    <source>
        <dbReference type="PROSITE-ProRule" id="PRU00169"/>
    </source>
</evidence>
<gene>
    <name evidence="6" type="ORF">D0861_07464</name>
</gene>
<dbReference type="SUPFAM" id="SSF55781">
    <property type="entry name" value="GAF domain-like"/>
    <property type="match status" value="1"/>
</dbReference>
<dbReference type="OrthoDB" id="303614at2759"/>
<dbReference type="EMBL" id="QWIR01000183">
    <property type="protein sequence ID" value="RMY83370.1"/>
    <property type="molecule type" value="Genomic_DNA"/>
</dbReference>
<dbReference type="Pfam" id="PF00072">
    <property type="entry name" value="Response_reg"/>
    <property type="match status" value="1"/>
</dbReference>
<dbReference type="PRINTS" id="PR00344">
    <property type="entry name" value="BCTRLSENSOR"/>
</dbReference>
<dbReference type="InterPro" id="IPR011006">
    <property type="entry name" value="CheY-like_superfamily"/>
</dbReference>
<dbReference type="Pfam" id="PF02518">
    <property type="entry name" value="HATPase_c"/>
    <property type="match status" value="1"/>
</dbReference>
<feature type="region of interest" description="Disordered" evidence="3">
    <location>
        <begin position="737"/>
        <end position="760"/>
    </location>
</feature>
<dbReference type="Pfam" id="PF00512">
    <property type="entry name" value="HisKA"/>
    <property type="match status" value="1"/>
</dbReference>
<dbReference type="Proteomes" id="UP000268823">
    <property type="component" value="Unassembled WGS sequence"/>
</dbReference>
<feature type="domain" description="Histidine kinase" evidence="4">
    <location>
        <begin position="859"/>
        <end position="968"/>
    </location>
</feature>
<feature type="region of interest" description="Disordered" evidence="3">
    <location>
        <begin position="435"/>
        <end position="483"/>
    </location>
</feature>
<dbReference type="InterPro" id="IPR005467">
    <property type="entry name" value="His_kinase_dom"/>
</dbReference>
<evidence type="ECO:0000256" key="1">
    <source>
        <dbReference type="ARBA" id="ARBA00022553"/>
    </source>
</evidence>
<dbReference type="CDD" id="cd00082">
    <property type="entry name" value="HisKA"/>
    <property type="match status" value="1"/>
</dbReference>
<feature type="region of interest" description="Disordered" evidence="3">
    <location>
        <begin position="302"/>
        <end position="406"/>
    </location>
</feature>
<dbReference type="InterPro" id="IPR003594">
    <property type="entry name" value="HATPase_dom"/>
</dbReference>
<comment type="caution">
    <text evidence="6">The sequence shown here is derived from an EMBL/GenBank/DDBJ whole genome shotgun (WGS) entry which is preliminary data.</text>
</comment>
<dbReference type="SMART" id="SM00448">
    <property type="entry name" value="REC"/>
    <property type="match status" value="1"/>
</dbReference>
<dbReference type="SUPFAM" id="SSF47384">
    <property type="entry name" value="Homodimeric domain of signal transducing histidine kinase"/>
    <property type="match status" value="1"/>
</dbReference>
<proteinExistence type="predicted"/>
<evidence type="ECO:0000259" key="4">
    <source>
        <dbReference type="PROSITE" id="PS50109"/>
    </source>
</evidence>
<dbReference type="InterPro" id="IPR004358">
    <property type="entry name" value="Sig_transdc_His_kin-like_C"/>
</dbReference>
<accession>A0A3M7F3H3</accession>
<feature type="compositionally biased region" description="Acidic residues" evidence="3">
    <location>
        <begin position="816"/>
        <end position="825"/>
    </location>
</feature>
<evidence type="ECO:0008006" key="8">
    <source>
        <dbReference type="Google" id="ProtNLM"/>
    </source>
</evidence>
<dbReference type="SMART" id="SM00387">
    <property type="entry name" value="HATPase_c"/>
    <property type="match status" value="1"/>
</dbReference>
<feature type="domain" description="Response regulatory" evidence="5">
    <location>
        <begin position="1224"/>
        <end position="1379"/>
    </location>
</feature>
<dbReference type="InterPro" id="IPR050956">
    <property type="entry name" value="2C_system_His_kinase"/>
</dbReference>
<reference evidence="6 7" key="1">
    <citation type="journal article" date="2018" name="BMC Genomics">
        <title>Genomic evidence for intraspecific hybridization in a clonal and extremely halotolerant yeast.</title>
        <authorList>
            <person name="Gostincar C."/>
            <person name="Stajich J.E."/>
            <person name="Zupancic J."/>
            <person name="Zalar P."/>
            <person name="Gunde-Cimerman N."/>
        </authorList>
    </citation>
    <scope>NUCLEOTIDE SEQUENCE [LARGE SCALE GENOMIC DNA]</scope>
    <source>
        <strain evidence="6 7">EXF-2788</strain>
    </source>
</reference>
<dbReference type="InterPro" id="IPR036097">
    <property type="entry name" value="HisK_dim/P_sf"/>
</dbReference>
<evidence type="ECO:0000313" key="6">
    <source>
        <dbReference type="EMBL" id="RMY83370.1"/>
    </source>
</evidence>
<dbReference type="InterPro" id="IPR003661">
    <property type="entry name" value="HisK_dim/P_dom"/>
</dbReference>
<dbReference type="CDD" id="cd17546">
    <property type="entry name" value="REC_hyHK_CKI1_RcsC-like"/>
    <property type="match status" value="1"/>
</dbReference>
<evidence type="ECO:0000259" key="5">
    <source>
        <dbReference type="PROSITE" id="PS50110"/>
    </source>
</evidence>
<protein>
    <recommendedName>
        <fullName evidence="8">Histidine kinase</fullName>
    </recommendedName>
</protein>
<feature type="compositionally biased region" description="Low complexity" evidence="3">
    <location>
        <begin position="748"/>
        <end position="760"/>
    </location>
</feature>
<dbReference type="Gene3D" id="3.30.565.10">
    <property type="entry name" value="Histidine kinase-like ATPase, C-terminal domain"/>
    <property type="match status" value="1"/>
</dbReference>
<feature type="region of interest" description="Disordered" evidence="3">
    <location>
        <begin position="1159"/>
        <end position="1222"/>
    </location>
</feature>
<dbReference type="InterPro" id="IPR036890">
    <property type="entry name" value="HATPase_C_sf"/>
</dbReference>
<dbReference type="SUPFAM" id="SSF52172">
    <property type="entry name" value="CheY-like"/>
    <property type="match status" value="1"/>
</dbReference>
<feature type="modified residue" description="4-aspartylphosphate" evidence="2">
    <location>
        <position position="1300"/>
    </location>
</feature>
<evidence type="ECO:0000256" key="3">
    <source>
        <dbReference type="SAM" id="MobiDB-lite"/>
    </source>
</evidence>
<dbReference type="PANTHER" id="PTHR43719">
    <property type="entry name" value="TWO-COMPONENT HISTIDINE KINASE"/>
    <property type="match status" value="1"/>
</dbReference>
<organism evidence="6 7">
    <name type="scientific">Hortaea werneckii</name>
    <name type="common">Black yeast</name>
    <name type="synonym">Cladosporium werneckii</name>
    <dbReference type="NCBI Taxonomy" id="91943"/>
    <lineage>
        <taxon>Eukaryota</taxon>
        <taxon>Fungi</taxon>
        <taxon>Dikarya</taxon>
        <taxon>Ascomycota</taxon>
        <taxon>Pezizomycotina</taxon>
        <taxon>Dothideomycetes</taxon>
        <taxon>Dothideomycetidae</taxon>
        <taxon>Mycosphaerellales</taxon>
        <taxon>Teratosphaeriaceae</taxon>
        <taxon>Hortaea</taxon>
    </lineage>
</organism>
<feature type="compositionally biased region" description="Polar residues" evidence="3">
    <location>
        <begin position="392"/>
        <end position="401"/>
    </location>
</feature>
<feature type="compositionally biased region" description="Polar residues" evidence="3">
    <location>
        <begin position="803"/>
        <end position="813"/>
    </location>
</feature>
<name>A0A3M7F3H3_HORWE</name>
<dbReference type="InterPro" id="IPR001789">
    <property type="entry name" value="Sig_transdc_resp-reg_receiver"/>
</dbReference>
<dbReference type="Gene3D" id="1.10.287.130">
    <property type="match status" value="1"/>
</dbReference>
<feature type="compositionally biased region" description="Polar residues" evidence="3">
    <location>
        <begin position="344"/>
        <end position="379"/>
    </location>
</feature>
<dbReference type="Gene3D" id="3.40.50.2300">
    <property type="match status" value="1"/>
</dbReference>
<keyword evidence="1 2" id="KW-0597">Phosphoprotein</keyword>
<dbReference type="PROSITE" id="PS50110">
    <property type="entry name" value="RESPONSE_REGULATORY"/>
    <property type="match status" value="1"/>
</dbReference>
<dbReference type="SUPFAM" id="SSF55874">
    <property type="entry name" value="ATPase domain of HSP90 chaperone/DNA topoisomerase II/histidine kinase"/>
    <property type="match status" value="1"/>
</dbReference>